<feature type="region of interest" description="Disordered" evidence="1">
    <location>
        <begin position="70"/>
        <end position="112"/>
    </location>
</feature>
<dbReference type="Proteomes" id="UP000029409">
    <property type="component" value="Chromosome"/>
</dbReference>
<dbReference type="PANTHER" id="PTHR30510:SF2">
    <property type="entry name" value="UPF0229 PROTEIN YEAH"/>
    <property type="match status" value="1"/>
</dbReference>
<dbReference type="EMBL" id="CP009288">
    <property type="protein sequence ID" value="AIQ10794.1"/>
    <property type="molecule type" value="Genomic_DNA"/>
</dbReference>
<evidence type="ECO:0000313" key="2">
    <source>
        <dbReference type="EMBL" id="AIQ10794.1"/>
    </source>
</evidence>
<dbReference type="InterPro" id="IPR006698">
    <property type="entry name" value="UPF0229"/>
</dbReference>
<name>A0A089INZ4_PAEDU</name>
<reference evidence="2 3" key="1">
    <citation type="submission" date="2014-08" db="EMBL/GenBank/DDBJ databases">
        <title>Comparative genomics of the Paenibacillus odorifer group.</title>
        <authorList>
            <person name="den Bakker H.C."/>
            <person name="Tsai Y.-C."/>
            <person name="Martin N."/>
            <person name="Korlach J."/>
            <person name="Wiedmann M."/>
        </authorList>
    </citation>
    <scope>NUCLEOTIDE SEQUENCE [LARGE SCALE GENOMIC DNA]</scope>
    <source>
        <strain evidence="2 3">DSM 1735</strain>
    </source>
</reference>
<accession>A0A089INZ4</accession>
<evidence type="ECO:0000313" key="3">
    <source>
        <dbReference type="Proteomes" id="UP000029409"/>
    </source>
</evidence>
<protein>
    <submittedName>
        <fullName evidence="2">Stress response protein</fullName>
    </submittedName>
</protein>
<dbReference type="STRING" id="44251.PDUR_01220"/>
<evidence type="ECO:0000256" key="1">
    <source>
        <dbReference type="SAM" id="MobiDB-lite"/>
    </source>
</evidence>
<sequence length="454" mass="49506">MDKRLFVIARDDWSLHRKGEIDQERHKRKVKEAIRENLADLVSEESIIMPQGDKVIKVPIRSLDEPKFRYNTQDKPQVGQGQGGTQVGDIIGKAGDGEAAGPGKGREAGDQPGADYYEAELTIDELAELVFEDLKLPKLKPKAAPDLTVEDVRFEDVRKQGMISNVDKKRTLFEAIKRQALSGGLPGAAGAAAWSESTADYGGYDADAMGGAAGAVPAPGTNDLAGTAARLGLTLGLHSAESAGYIPDSGASVPVLGPIIGDDLRFKTWEDIRKPQSSAVVLAMMDTSGSMGSFEKYVARSFFFWMVRFLRTKYENVQIRFLSHCTEAKEVDEDSFFRKGESGGTKCSSVYELAHTILDADYPPGQFNAYAFHFSDGDNLDSDNPATVKLAGDLLEKVNMLGYGEIRQHIYGSKRLWESLASLNSPAFVQAVLKEKEDVFKTLKAFFGDEVAAS</sequence>
<organism evidence="2 3">
    <name type="scientific">Paenibacillus durus</name>
    <name type="common">Paenibacillus azotofixans</name>
    <dbReference type="NCBI Taxonomy" id="44251"/>
    <lineage>
        <taxon>Bacteria</taxon>
        <taxon>Bacillati</taxon>
        <taxon>Bacillota</taxon>
        <taxon>Bacilli</taxon>
        <taxon>Bacillales</taxon>
        <taxon>Paenibacillaceae</taxon>
        <taxon>Paenibacillus</taxon>
    </lineage>
</organism>
<dbReference type="AlphaFoldDB" id="A0A089INZ4"/>
<dbReference type="KEGG" id="pdu:PDUR_01220"/>
<dbReference type="RefSeq" id="WP_042204723.1">
    <property type="nucleotide sequence ID" value="NZ_CP009288.1"/>
</dbReference>
<keyword evidence="3" id="KW-1185">Reference proteome</keyword>
<dbReference type="PANTHER" id="PTHR30510">
    <property type="entry name" value="UPF0229 PROTEIN YEAH"/>
    <property type="match status" value="1"/>
</dbReference>
<proteinExistence type="predicted"/>
<dbReference type="OrthoDB" id="9788289at2"/>
<dbReference type="Pfam" id="PF04285">
    <property type="entry name" value="DUF444"/>
    <property type="match status" value="2"/>
</dbReference>
<gene>
    <name evidence="2" type="ORF">PDUR_01220</name>
</gene>
<dbReference type="eggNOG" id="COG2718">
    <property type="taxonomic scope" value="Bacteria"/>
</dbReference>